<organism evidence="1 2">
    <name type="scientific">Pectobacterium aroidearum</name>
    <dbReference type="NCBI Taxonomy" id="1201031"/>
    <lineage>
        <taxon>Bacteria</taxon>
        <taxon>Pseudomonadati</taxon>
        <taxon>Pseudomonadota</taxon>
        <taxon>Gammaproteobacteria</taxon>
        <taxon>Enterobacterales</taxon>
        <taxon>Pectobacteriaceae</taxon>
        <taxon>Pectobacterium</taxon>
    </lineage>
</organism>
<evidence type="ECO:0000313" key="1">
    <source>
        <dbReference type="EMBL" id="MBA5232803.1"/>
    </source>
</evidence>
<name>A0ABR5ZE02_9GAMM</name>
<dbReference type="Proteomes" id="UP000530038">
    <property type="component" value="Unassembled WGS sequence"/>
</dbReference>
<protein>
    <submittedName>
        <fullName evidence="1">Uncharacterized protein</fullName>
    </submittedName>
</protein>
<accession>A0ABR5ZE02</accession>
<comment type="caution">
    <text evidence="1">The sequence shown here is derived from an EMBL/GenBank/DDBJ whole genome shotgun (WGS) entry which is preliminary data.</text>
</comment>
<dbReference type="EMBL" id="JACERK010000005">
    <property type="protein sequence ID" value="MBA5232803.1"/>
    <property type="molecule type" value="Genomic_DNA"/>
</dbReference>
<proteinExistence type="predicted"/>
<sequence length="108" mass="12444">MAEMNNKQRAALYYERLLSSSNRKLEAQEIMAEIDQLYWTHNNNPLTQAEKLALIREIEELIQGRVKPAFESVRKSRGLENFDESFSVTASNNDDLIDLIVAMKGKLK</sequence>
<reference evidence="1 2" key="1">
    <citation type="submission" date="2020-07" db="EMBL/GenBank/DDBJ databases">
        <title>Characterization of Pectobacterium aroidearum strains causing soft rot on Amorphophallus konjac.</title>
        <authorList>
            <person name="Xie H."/>
        </authorList>
    </citation>
    <scope>NUCLEOTIDE SEQUENCE [LARGE SCALE GENOMIC DNA]</scope>
    <source>
        <strain evidence="1 2">MY10</strain>
    </source>
</reference>
<evidence type="ECO:0000313" key="2">
    <source>
        <dbReference type="Proteomes" id="UP000530038"/>
    </source>
</evidence>
<keyword evidence="2" id="KW-1185">Reference proteome</keyword>
<dbReference type="RefSeq" id="WP_181829721.1">
    <property type="nucleotide sequence ID" value="NZ_CP104757.1"/>
</dbReference>
<gene>
    <name evidence="1" type="ORF">H2Y56_11865</name>
</gene>